<sequence>MNKRISCFISLTLILILLLCGCMHKESTDKDEGLSHIYSENTYGYYFDFYTADSKDKDRNGTITLNAYDDDMFFEVENSGTERELSLQIFVDYKQVPIILDDVEYDTFIIQADENFSEAYQFKLATPVDTSINHTLLAILTAGSNIYTSLADFKMSNHYSIALDHVLVFAPNNSLYQANTSVEETQVVTEYQSSGLFLNSDINGRGRKLTREITVNAGEEFQLQYQTGGYEDCEEVAIIITMGLEQVQINNQDFILCKVENGELVSGIATLKAPEEAGLYEIMGWVVKNPFDADKSEYLPLDAMHRFTLNVE</sequence>
<dbReference type="Proteomes" id="UP000002217">
    <property type="component" value="Chromosome"/>
</dbReference>
<evidence type="ECO:0000313" key="2">
    <source>
        <dbReference type="EMBL" id="ACV62861.1"/>
    </source>
</evidence>
<keyword evidence="3" id="KW-1185">Reference proteome</keyword>
<proteinExistence type="predicted"/>
<feature type="chain" id="PRO_5002993707" evidence="1">
    <location>
        <begin position="26"/>
        <end position="312"/>
    </location>
</feature>
<gene>
    <name evidence="2" type="ordered locus">Dtox_2026</name>
</gene>
<dbReference type="AlphaFoldDB" id="C8VYI0"/>
<protein>
    <submittedName>
        <fullName evidence="2">Uncharacterized protein</fullName>
    </submittedName>
</protein>
<name>C8VYI0_DESAS</name>
<dbReference type="EMBL" id="CP001720">
    <property type="protein sequence ID" value="ACV62861.1"/>
    <property type="molecule type" value="Genomic_DNA"/>
</dbReference>
<accession>C8VYI0</accession>
<evidence type="ECO:0000256" key="1">
    <source>
        <dbReference type="SAM" id="SignalP"/>
    </source>
</evidence>
<reference evidence="2 3" key="1">
    <citation type="journal article" date="2009" name="Stand. Genomic Sci.">
        <title>Complete genome sequence of Desulfotomaculum acetoxidans type strain (5575).</title>
        <authorList>
            <person name="Spring S."/>
            <person name="Lapidus A."/>
            <person name="Schroder M."/>
            <person name="Gleim D."/>
            <person name="Sims D."/>
            <person name="Meincke L."/>
            <person name="Glavina Del Rio T."/>
            <person name="Tice H."/>
            <person name="Copeland A."/>
            <person name="Cheng J.F."/>
            <person name="Lucas S."/>
            <person name="Chen F."/>
            <person name="Nolan M."/>
            <person name="Bruce D."/>
            <person name="Goodwin L."/>
            <person name="Pitluck S."/>
            <person name="Ivanova N."/>
            <person name="Mavromatis K."/>
            <person name="Mikhailova N."/>
            <person name="Pati A."/>
            <person name="Chen A."/>
            <person name="Palaniappan K."/>
            <person name="Land M."/>
            <person name="Hauser L."/>
            <person name="Chang Y.J."/>
            <person name="Jeffries C.D."/>
            <person name="Chain P."/>
            <person name="Saunders E."/>
            <person name="Brettin T."/>
            <person name="Detter J.C."/>
            <person name="Goker M."/>
            <person name="Bristow J."/>
            <person name="Eisen J.A."/>
            <person name="Markowitz V."/>
            <person name="Hugenholtz P."/>
            <person name="Kyrpides N.C."/>
            <person name="Klenk H.P."/>
            <person name="Han C."/>
        </authorList>
    </citation>
    <scope>NUCLEOTIDE SEQUENCE [LARGE SCALE GENOMIC DNA]</scope>
    <source>
        <strain evidence="3">ATCC 49208 / DSM 771 / VKM B-1644</strain>
    </source>
</reference>
<evidence type="ECO:0000313" key="3">
    <source>
        <dbReference type="Proteomes" id="UP000002217"/>
    </source>
</evidence>
<feature type="signal peptide" evidence="1">
    <location>
        <begin position="1"/>
        <end position="25"/>
    </location>
</feature>
<keyword evidence="1" id="KW-0732">Signal</keyword>
<organism evidence="2 3">
    <name type="scientific">Desulfofarcimen acetoxidans (strain ATCC 49208 / DSM 771 / KCTC 5769 / VKM B-1644 / 5575)</name>
    <name type="common">Desulfotomaculum acetoxidans</name>
    <dbReference type="NCBI Taxonomy" id="485916"/>
    <lineage>
        <taxon>Bacteria</taxon>
        <taxon>Bacillati</taxon>
        <taxon>Bacillota</taxon>
        <taxon>Clostridia</taxon>
        <taxon>Eubacteriales</taxon>
        <taxon>Peptococcaceae</taxon>
        <taxon>Desulfofarcimen</taxon>
    </lineage>
</organism>
<dbReference type="KEGG" id="dae:Dtox_2026"/>
<dbReference type="PROSITE" id="PS51257">
    <property type="entry name" value="PROKAR_LIPOPROTEIN"/>
    <property type="match status" value="1"/>
</dbReference>
<dbReference type="eggNOG" id="ENOG5031JZE">
    <property type="taxonomic scope" value="Bacteria"/>
</dbReference>
<dbReference type="HOGENOM" id="CLU_874155_0_0_9"/>